<reference evidence="2 3" key="1">
    <citation type="journal article" date="2018" name="Plant J.">
        <title>Genome sequences of Chlorella sorokiniana UTEX 1602 and Micractinium conductrix SAG 241.80: implications to maltose excretion by a green alga.</title>
        <authorList>
            <person name="Arriola M.B."/>
            <person name="Velmurugan N."/>
            <person name="Zhang Y."/>
            <person name="Plunkett M.H."/>
            <person name="Hondzo H."/>
            <person name="Barney B.M."/>
        </authorList>
    </citation>
    <scope>NUCLEOTIDE SEQUENCE [LARGE SCALE GENOMIC DNA]</scope>
    <source>
        <strain evidence="2 3">SAG 241.80</strain>
    </source>
</reference>
<feature type="region of interest" description="Disordered" evidence="1">
    <location>
        <begin position="1"/>
        <end position="57"/>
    </location>
</feature>
<feature type="compositionally biased region" description="Basic residues" evidence="1">
    <location>
        <begin position="9"/>
        <end position="25"/>
    </location>
</feature>
<keyword evidence="3" id="KW-1185">Reference proteome</keyword>
<dbReference type="OrthoDB" id="10553714at2759"/>
<name>A0A2P6VIM6_9CHLO</name>
<protein>
    <submittedName>
        <fullName evidence="2">Uncharacterized protein</fullName>
    </submittedName>
</protein>
<comment type="caution">
    <text evidence="2">The sequence shown here is derived from an EMBL/GenBank/DDBJ whole genome shotgun (WGS) entry which is preliminary data.</text>
</comment>
<sequence length="223" mass="24002">MPLPSLHSPTKRSRRAPRSKAPIKRRLFEAEQESGREASSCPLPVAPPPEEPELEVQDSACSTITALYIASEDGVAAGGPPTPEQRGRRAPPLQPAALCKSLELPLAYTLQAWRNQLVRLQPLVRLGDEVLLGALAVVRGLAAARPDLAPILDASVPHVYAYLAAALWMCAKLCGVRTSIPNRSLMSQATSVDPQALTDYEMDLLQSLDWDVAGLLAQQGLLC</sequence>
<dbReference type="EMBL" id="LHPF02000006">
    <property type="protein sequence ID" value="PSC73944.1"/>
    <property type="molecule type" value="Genomic_DNA"/>
</dbReference>
<proteinExistence type="predicted"/>
<gene>
    <name evidence="2" type="ORF">C2E20_3151</name>
</gene>
<accession>A0A2P6VIM6</accession>
<organism evidence="2 3">
    <name type="scientific">Micractinium conductrix</name>
    <dbReference type="NCBI Taxonomy" id="554055"/>
    <lineage>
        <taxon>Eukaryota</taxon>
        <taxon>Viridiplantae</taxon>
        <taxon>Chlorophyta</taxon>
        <taxon>core chlorophytes</taxon>
        <taxon>Trebouxiophyceae</taxon>
        <taxon>Chlorellales</taxon>
        <taxon>Chlorellaceae</taxon>
        <taxon>Chlorella clade</taxon>
        <taxon>Micractinium</taxon>
    </lineage>
</organism>
<feature type="compositionally biased region" description="Basic and acidic residues" evidence="1">
    <location>
        <begin position="26"/>
        <end position="36"/>
    </location>
</feature>
<dbReference type="Proteomes" id="UP000239649">
    <property type="component" value="Unassembled WGS sequence"/>
</dbReference>
<dbReference type="AlphaFoldDB" id="A0A2P6VIM6"/>
<evidence type="ECO:0000313" key="3">
    <source>
        <dbReference type="Proteomes" id="UP000239649"/>
    </source>
</evidence>
<evidence type="ECO:0000256" key="1">
    <source>
        <dbReference type="SAM" id="MobiDB-lite"/>
    </source>
</evidence>
<evidence type="ECO:0000313" key="2">
    <source>
        <dbReference type="EMBL" id="PSC73944.1"/>
    </source>
</evidence>